<dbReference type="InterPro" id="IPR015947">
    <property type="entry name" value="PUA-like_sf"/>
</dbReference>
<evidence type="ECO:0000313" key="10">
    <source>
        <dbReference type="Proteomes" id="UP000001036"/>
    </source>
</evidence>
<feature type="domain" description="tRNA pseudouridine synthase II TruB subfamily 1 C-terminal" evidence="7">
    <location>
        <begin position="248"/>
        <end position="313"/>
    </location>
</feature>
<dbReference type="OrthoDB" id="9802309at2"/>
<dbReference type="GO" id="GO:1990481">
    <property type="term" value="P:mRNA pseudouridine synthesis"/>
    <property type="evidence" value="ECO:0007669"/>
    <property type="project" value="TreeGrafter"/>
</dbReference>
<dbReference type="InterPro" id="IPR014780">
    <property type="entry name" value="tRNA_psdUridine_synth_TruB"/>
</dbReference>
<dbReference type="STRING" id="498211.CJA_0438"/>
<evidence type="ECO:0000256" key="1">
    <source>
        <dbReference type="ARBA" id="ARBA00000385"/>
    </source>
</evidence>
<organism evidence="9 10">
    <name type="scientific">Cellvibrio japonicus (strain Ueda107)</name>
    <name type="common">Pseudomonas fluorescens subsp. cellulosa</name>
    <dbReference type="NCBI Taxonomy" id="498211"/>
    <lineage>
        <taxon>Bacteria</taxon>
        <taxon>Pseudomonadati</taxon>
        <taxon>Pseudomonadota</taxon>
        <taxon>Gammaproteobacteria</taxon>
        <taxon>Cellvibrionales</taxon>
        <taxon>Cellvibrionaceae</taxon>
        <taxon>Cellvibrio</taxon>
    </lineage>
</organism>
<evidence type="ECO:0000313" key="9">
    <source>
        <dbReference type="EMBL" id="ACE85191.1"/>
    </source>
</evidence>
<keyword evidence="10" id="KW-1185">Reference proteome</keyword>
<gene>
    <name evidence="5 9" type="primary">truB</name>
    <name evidence="9" type="ordered locus">CJA_0438</name>
</gene>
<proteinExistence type="inferred from homology"/>
<dbReference type="GO" id="GO:0003723">
    <property type="term" value="F:RNA binding"/>
    <property type="evidence" value="ECO:0007669"/>
    <property type="project" value="InterPro"/>
</dbReference>
<evidence type="ECO:0000259" key="7">
    <source>
        <dbReference type="Pfam" id="PF09157"/>
    </source>
</evidence>
<dbReference type="eggNOG" id="COG0130">
    <property type="taxonomic scope" value="Bacteria"/>
</dbReference>
<dbReference type="Pfam" id="PF16198">
    <property type="entry name" value="TruB_C_2"/>
    <property type="match status" value="1"/>
</dbReference>
<dbReference type="Proteomes" id="UP000001036">
    <property type="component" value="Chromosome"/>
</dbReference>
<dbReference type="EC" id="5.4.99.25" evidence="5"/>
<dbReference type="Pfam" id="PF01509">
    <property type="entry name" value="TruB_N"/>
    <property type="match status" value="1"/>
</dbReference>
<evidence type="ECO:0000256" key="3">
    <source>
        <dbReference type="ARBA" id="ARBA00022694"/>
    </source>
</evidence>
<protein>
    <recommendedName>
        <fullName evidence="5">tRNA pseudouridine synthase B</fullName>
        <ecNumber evidence="5">5.4.99.25</ecNumber>
    </recommendedName>
    <alternativeName>
        <fullName evidence="5">tRNA pseudouridine(55) synthase</fullName>
        <shortName evidence="5">Psi55 synthase</shortName>
    </alternativeName>
    <alternativeName>
        <fullName evidence="5">tRNA pseudouridylate synthase</fullName>
    </alternativeName>
    <alternativeName>
        <fullName evidence="5">tRNA-uridine isomerase</fullName>
    </alternativeName>
</protein>
<dbReference type="AlphaFoldDB" id="B3PI98"/>
<comment type="catalytic activity">
    <reaction evidence="1 5">
        <text>uridine(55) in tRNA = pseudouridine(55) in tRNA</text>
        <dbReference type="Rhea" id="RHEA:42532"/>
        <dbReference type="Rhea" id="RHEA-COMP:10101"/>
        <dbReference type="Rhea" id="RHEA-COMP:10102"/>
        <dbReference type="ChEBI" id="CHEBI:65314"/>
        <dbReference type="ChEBI" id="CHEBI:65315"/>
        <dbReference type="EC" id="5.4.99.25"/>
    </reaction>
</comment>
<dbReference type="KEGG" id="cja:CJA_0438"/>
<comment type="similarity">
    <text evidence="2 5">Belongs to the pseudouridine synthase TruB family. Type 1 subfamily.</text>
</comment>
<dbReference type="Pfam" id="PF09157">
    <property type="entry name" value="TruB-C_2"/>
    <property type="match status" value="1"/>
</dbReference>
<dbReference type="InterPro" id="IPR015240">
    <property type="entry name" value="tRNA_sdUridine_synth_fam1_C"/>
</dbReference>
<name>B3PI98_CELJU</name>
<dbReference type="HAMAP" id="MF_01080">
    <property type="entry name" value="TruB_bact"/>
    <property type="match status" value="1"/>
</dbReference>
<keyword evidence="3 5" id="KW-0819">tRNA processing</keyword>
<dbReference type="PANTHER" id="PTHR13767">
    <property type="entry name" value="TRNA-PSEUDOURIDINE SYNTHASE"/>
    <property type="match status" value="1"/>
</dbReference>
<dbReference type="FunFam" id="3.30.2350.10:FF:000011">
    <property type="entry name" value="tRNA pseudouridine synthase B"/>
    <property type="match status" value="1"/>
</dbReference>
<dbReference type="CDD" id="cd02573">
    <property type="entry name" value="PseudoU_synth_EcTruB"/>
    <property type="match status" value="1"/>
</dbReference>
<dbReference type="Gene3D" id="3.30.2350.10">
    <property type="entry name" value="Pseudouridine synthase"/>
    <property type="match status" value="1"/>
</dbReference>
<dbReference type="InterPro" id="IPR032819">
    <property type="entry name" value="TruB_C"/>
</dbReference>
<evidence type="ECO:0000256" key="5">
    <source>
        <dbReference type="HAMAP-Rule" id="MF_01080"/>
    </source>
</evidence>
<dbReference type="NCBIfam" id="TIGR00431">
    <property type="entry name" value="TruB"/>
    <property type="match status" value="1"/>
</dbReference>
<dbReference type="GO" id="GO:0031119">
    <property type="term" value="P:tRNA pseudouridine synthesis"/>
    <property type="evidence" value="ECO:0007669"/>
    <property type="project" value="UniProtKB-UniRule"/>
</dbReference>
<evidence type="ECO:0000256" key="2">
    <source>
        <dbReference type="ARBA" id="ARBA00005642"/>
    </source>
</evidence>
<reference evidence="9 10" key="1">
    <citation type="journal article" date="2008" name="J. Bacteriol.">
        <title>Insights into plant cell wall degradation from the genome sequence of the soil bacterium Cellvibrio japonicus.</title>
        <authorList>
            <person name="Deboy R.T."/>
            <person name="Mongodin E.F."/>
            <person name="Fouts D.E."/>
            <person name="Tailford L.E."/>
            <person name="Khouri H."/>
            <person name="Emerson J.B."/>
            <person name="Mohamoud Y."/>
            <person name="Watkins K."/>
            <person name="Henrissat B."/>
            <person name="Gilbert H.J."/>
            <person name="Nelson K.E."/>
        </authorList>
    </citation>
    <scope>NUCLEOTIDE SEQUENCE [LARGE SCALE GENOMIC DNA]</scope>
    <source>
        <strain evidence="9 10">Ueda107</strain>
    </source>
</reference>
<comment type="function">
    <text evidence="5">Responsible for synthesis of pseudouridine from uracil-55 in the psi GC loop of transfer RNAs.</text>
</comment>
<dbReference type="EMBL" id="CP000934">
    <property type="protein sequence ID" value="ACE85191.1"/>
    <property type="molecule type" value="Genomic_DNA"/>
</dbReference>
<evidence type="ECO:0000256" key="4">
    <source>
        <dbReference type="ARBA" id="ARBA00023235"/>
    </source>
</evidence>
<evidence type="ECO:0000259" key="8">
    <source>
        <dbReference type="Pfam" id="PF16198"/>
    </source>
</evidence>
<dbReference type="CDD" id="cd21152">
    <property type="entry name" value="PUA_TruB_bacterial"/>
    <property type="match status" value="1"/>
</dbReference>
<dbReference type="Gene3D" id="2.30.130.10">
    <property type="entry name" value="PUA domain"/>
    <property type="match status" value="1"/>
</dbReference>
<dbReference type="GO" id="GO:0160148">
    <property type="term" value="F:tRNA pseudouridine(55) synthase activity"/>
    <property type="evidence" value="ECO:0007669"/>
    <property type="project" value="UniProtKB-EC"/>
</dbReference>
<dbReference type="RefSeq" id="WP_012486119.1">
    <property type="nucleotide sequence ID" value="NC_010995.1"/>
</dbReference>
<dbReference type="PANTHER" id="PTHR13767:SF2">
    <property type="entry name" value="PSEUDOURIDYLATE SYNTHASE TRUB1"/>
    <property type="match status" value="1"/>
</dbReference>
<keyword evidence="4 5" id="KW-0413">Isomerase</keyword>
<feature type="domain" description="tRNA pseudouridylate synthase B C-terminal" evidence="8">
    <location>
        <begin position="183"/>
        <end position="244"/>
    </location>
</feature>
<dbReference type="InterPro" id="IPR020103">
    <property type="entry name" value="PsdUridine_synth_cat_dom_sf"/>
</dbReference>
<dbReference type="HOGENOM" id="CLU_032087_0_3_6"/>
<evidence type="ECO:0000259" key="6">
    <source>
        <dbReference type="Pfam" id="PF01509"/>
    </source>
</evidence>
<accession>B3PI98</accession>
<dbReference type="SUPFAM" id="SSF88697">
    <property type="entry name" value="PUA domain-like"/>
    <property type="match status" value="1"/>
</dbReference>
<feature type="active site" description="Nucleophile" evidence="5">
    <location>
        <position position="46"/>
    </location>
</feature>
<sequence>MAKRKGRPVDGVLLLHKPAGMTSNQALQRAKRLFFAEKAGHTGSLDPLATGVLPLCFGEATKFSQFLLDADKGYRTCIRLGITTDTCDADGDVLETRSAAAITRAQLDSALDAFRGNILQVPPMYSALKLNGQPLYKIARQGVEVEREPRAVTIHSLDVLAFRPGEVAEVELDIRCSKGTYIRSIAEDLGRALGCGAHVKVLHRSLAGSFGEDQCIGLEQLEADYERGGYDALDAHLVSADAPVASLPAVDLPANSAYYFRQGNPVMDTKVYRIARQGDIVRVFCAESAQSPRQFLGLGEITDDGRVAPKRIIANRSAG</sequence>
<dbReference type="SUPFAM" id="SSF55120">
    <property type="entry name" value="Pseudouridine synthase"/>
    <property type="match status" value="1"/>
</dbReference>
<dbReference type="InterPro" id="IPR002501">
    <property type="entry name" value="PsdUridine_synth_N"/>
</dbReference>
<feature type="domain" description="Pseudouridine synthase II N-terminal" evidence="6">
    <location>
        <begin position="31"/>
        <end position="182"/>
    </location>
</feature>
<dbReference type="InterPro" id="IPR036974">
    <property type="entry name" value="PUA_sf"/>
</dbReference>